<dbReference type="Proteomes" id="UP000235036">
    <property type="component" value="Unassembled WGS sequence"/>
</dbReference>
<evidence type="ECO:0000256" key="1">
    <source>
        <dbReference type="SAM" id="Phobius"/>
    </source>
</evidence>
<name>A0A2N6JV56_FISMU</name>
<protein>
    <submittedName>
        <fullName evidence="2">Uncharacterized protein</fullName>
    </submittedName>
</protein>
<proteinExistence type="predicted"/>
<keyword evidence="1" id="KW-0472">Membrane</keyword>
<reference evidence="2 3" key="1">
    <citation type="submission" date="2017-08" db="EMBL/GenBank/DDBJ databases">
        <title>Genomes of Fischerella (Mastigocladus) sp. strains.</title>
        <authorList>
            <person name="Miller S.R."/>
        </authorList>
    </citation>
    <scope>NUCLEOTIDE SEQUENCE [LARGE SCALE GENOMIC DNA]</scope>
    <source>
        <strain evidence="2 3">CCMEE 5323</strain>
    </source>
</reference>
<keyword evidence="3" id="KW-1185">Reference proteome</keyword>
<comment type="caution">
    <text evidence="2">The sequence shown here is derived from an EMBL/GenBank/DDBJ whole genome shotgun (WGS) entry which is preliminary data.</text>
</comment>
<gene>
    <name evidence="2" type="ORF">CEN44_27370</name>
</gene>
<sequence>MYNQEKFIQHLAAATNLNQNLQGEVKVDNSQVDGGSIPDAKIILAGGSFGFIIIWAVFLVFLSRMRRLAQDNKLIFSIQPSHKVPCRNCHYFSHNHHLKCAVQPSIVLTEEAINCTDYCPKHEKNTNKNH</sequence>
<keyword evidence="1" id="KW-0812">Transmembrane</keyword>
<evidence type="ECO:0000313" key="2">
    <source>
        <dbReference type="EMBL" id="PLZ82794.1"/>
    </source>
</evidence>
<evidence type="ECO:0000313" key="3">
    <source>
        <dbReference type="Proteomes" id="UP000235036"/>
    </source>
</evidence>
<dbReference type="RefSeq" id="WP_016868568.1">
    <property type="nucleotide sequence ID" value="NZ_CAWNVR010000094.1"/>
</dbReference>
<keyword evidence="1" id="KW-1133">Transmembrane helix</keyword>
<organism evidence="2 3">
    <name type="scientific">Fischerella muscicola CCMEE 5323</name>
    <dbReference type="NCBI Taxonomy" id="2019572"/>
    <lineage>
        <taxon>Bacteria</taxon>
        <taxon>Bacillati</taxon>
        <taxon>Cyanobacteriota</taxon>
        <taxon>Cyanophyceae</taxon>
        <taxon>Nostocales</taxon>
        <taxon>Hapalosiphonaceae</taxon>
        <taxon>Fischerella</taxon>
    </lineage>
</organism>
<feature type="transmembrane region" description="Helical" evidence="1">
    <location>
        <begin position="42"/>
        <end position="62"/>
    </location>
</feature>
<dbReference type="EMBL" id="NRQW01000675">
    <property type="protein sequence ID" value="PLZ82794.1"/>
    <property type="molecule type" value="Genomic_DNA"/>
</dbReference>
<accession>A0A2N6JV56</accession>
<dbReference type="AlphaFoldDB" id="A0A2N6JV56"/>